<evidence type="ECO:0000313" key="2">
    <source>
        <dbReference type="Proteomes" id="UP001230496"/>
    </source>
</evidence>
<dbReference type="InterPro" id="IPR018644">
    <property type="entry name" value="DUF2071"/>
</dbReference>
<dbReference type="KEGG" id="msaa:QYS49_04915"/>
<accession>A0AA49JGW8</accession>
<dbReference type="Pfam" id="PF09844">
    <property type="entry name" value="DUF2071"/>
    <property type="match status" value="1"/>
</dbReference>
<organism evidence="1 2">
    <name type="scientific">Marivirga salinarum</name>
    <dbReference type="NCBI Taxonomy" id="3059078"/>
    <lineage>
        <taxon>Bacteria</taxon>
        <taxon>Pseudomonadati</taxon>
        <taxon>Bacteroidota</taxon>
        <taxon>Cytophagia</taxon>
        <taxon>Cytophagales</taxon>
        <taxon>Marivirgaceae</taxon>
        <taxon>Marivirga</taxon>
    </lineage>
</organism>
<dbReference type="EMBL" id="CP129971">
    <property type="protein sequence ID" value="WKK76636.2"/>
    <property type="molecule type" value="Genomic_DNA"/>
</dbReference>
<dbReference type="RefSeq" id="WP_308350242.1">
    <property type="nucleotide sequence ID" value="NZ_CP129971.1"/>
</dbReference>
<proteinExistence type="predicted"/>
<name>A0AA49JGW8_9BACT</name>
<evidence type="ECO:0000313" key="1">
    <source>
        <dbReference type="EMBL" id="WKK76636.2"/>
    </source>
</evidence>
<dbReference type="AlphaFoldDB" id="A0AA49JGW8"/>
<reference evidence="1 2" key="1">
    <citation type="submission" date="2023-08" db="EMBL/GenBank/DDBJ databases">
        <title>Comparative genomics and taxonomic characterization of three novel marine species of genus Marivirga.</title>
        <authorList>
            <person name="Muhammad N."/>
            <person name="Kim S.-G."/>
        </authorList>
    </citation>
    <scope>NUCLEOTIDE SEQUENCE [LARGE SCALE GENOMIC DNA]</scope>
    <source>
        <strain evidence="1 2">BDSF4-3</strain>
    </source>
</reference>
<keyword evidence="2" id="KW-1185">Reference proteome</keyword>
<dbReference type="Proteomes" id="UP001230496">
    <property type="component" value="Chromosome"/>
</dbReference>
<protein>
    <submittedName>
        <fullName evidence="1">DUF2071 domain-containing protein</fullName>
    </submittedName>
</protein>
<sequence length="244" mass="28459">MNFLKNHPFAVETYFENSIVLSYAIAKEELQDLIPECLELDTFDDKWAFVAVAMVNTKGLRPKGIPKFLGNDFFLIGFRVFVRYTDKRGKRLRGLYILKSETNKKKMAFFGNIFTHYNYTTTDISYKKEDDQLTIHSKKSGLDVVVNSTNQDIKLPANSPFSDWKEARRFAGPLPFTFTYNEEKKEVLIIEGVRQNWKPQPLEIQKAEVGFIEEKGFKDIHLANAFVVSNIPYYWKKGKVEQWK</sequence>
<gene>
    <name evidence="1" type="ORF">QYS49_04915</name>
</gene>